<dbReference type="AlphaFoldDB" id="A0A6A4GQ35"/>
<dbReference type="EMBL" id="ML769809">
    <property type="protein sequence ID" value="KAE9387304.1"/>
    <property type="molecule type" value="Genomic_DNA"/>
</dbReference>
<sequence length="250" mass="29059">MKVKSTTLPCRRYRIDLESWRSNVASNFSTLELRMQNYLQKPEQVNSWYHAPFDFRQDYAARKSFGLCLLPAYIHAKKLGQHSQWLTSIVYGRDFEEDPDEDMKRFLWKSLPDDAGCLLRRNTLANLTLSMHISDSKVRIKGFIAEHGTAEAAVCRGFLQQALESFLERVLKHPTAVVAVIQKESWLEELLHAVVLWTRLNCLPFQFLAVHAPFTPYIPFSIAPEAEPCAELRPWADSLSWVYPEREYHE</sequence>
<dbReference type="Proteomes" id="UP000799118">
    <property type="component" value="Unassembled WGS sequence"/>
</dbReference>
<evidence type="ECO:0000313" key="2">
    <source>
        <dbReference type="Proteomes" id="UP000799118"/>
    </source>
</evidence>
<reference evidence="1" key="1">
    <citation type="journal article" date="2019" name="Environ. Microbiol.">
        <title>Fungal ecological strategies reflected in gene transcription - a case study of two litter decomposers.</title>
        <authorList>
            <person name="Barbi F."/>
            <person name="Kohler A."/>
            <person name="Barry K."/>
            <person name="Baskaran P."/>
            <person name="Daum C."/>
            <person name="Fauchery L."/>
            <person name="Ihrmark K."/>
            <person name="Kuo A."/>
            <person name="LaButti K."/>
            <person name="Lipzen A."/>
            <person name="Morin E."/>
            <person name="Grigoriev I.V."/>
            <person name="Henrissat B."/>
            <person name="Lindahl B."/>
            <person name="Martin F."/>
        </authorList>
    </citation>
    <scope>NUCLEOTIDE SEQUENCE</scope>
    <source>
        <strain evidence="1">JB14</strain>
    </source>
</reference>
<evidence type="ECO:0000313" key="1">
    <source>
        <dbReference type="EMBL" id="KAE9387304.1"/>
    </source>
</evidence>
<proteinExistence type="predicted"/>
<gene>
    <name evidence="1" type="ORF">BT96DRAFT_1005243</name>
</gene>
<keyword evidence="2" id="KW-1185">Reference proteome</keyword>
<name>A0A6A4GQ35_9AGAR</name>
<organism evidence="1 2">
    <name type="scientific">Gymnopus androsaceus JB14</name>
    <dbReference type="NCBI Taxonomy" id="1447944"/>
    <lineage>
        <taxon>Eukaryota</taxon>
        <taxon>Fungi</taxon>
        <taxon>Dikarya</taxon>
        <taxon>Basidiomycota</taxon>
        <taxon>Agaricomycotina</taxon>
        <taxon>Agaricomycetes</taxon>
        <taxon>Agaricomycetidae</taxon>
        <taxon>Agaricales</taxon>
        <taxon>Marasmiineae</taxon>
        <taxon>Omphalotaceae</taxon>
        <taxon>Gymnopus</taxon>
    </lineage>
</organism>
<protein>
    <submittedName>
        <fullName evidence="1">Uncharacterized protein</fullName>
    </submittedName>
</protein>
<accession>A0A6A4GQ35</accession>